<evidence type="ECO:0000313" key="3">
    <source>
        <dbReference type="EMBL" id="RSM39018.1"/>
    </source>
</evidence>
<comment type="caution">
    <text evidence="3">The sequence shown here is derived from an EMBL/GenBank/DDBJ whole genome shotgun (WGS) entry which is preliminary data.</text>
</comment>
<evidence type="ECO:0000313" key="4">
    <source>
        <dbReference type="Proteomes" id="UP000286716"/>
    </source>
</evidence>
<gene>
    <name evidence="3" type="ORF">DMA12_30920</name>
</gene>
<dbReference type="InterPro" id="IPR020109">
    <property type="entry name" value="Holin_r1t"/>
</dbReference>
<dbReference type="AlphaFoldDB" id="A0A428W7F5"/>
<proteinExistence type="predicted"/>
<accession>A0A428W7F5</accession>
<keyword evidence="2" id="KW-0472">Membrane</keyword>
<protein>
    <submittedName>
        <fullName evidence="3">Holin</fullName>
    </submittedName>
</protein>
<sequence>MWTVGFWKDALERSVRTAAQAGASVFVAAGSGLLDMHWLTFFSTVGTATVLSLLMSIGGVIKTPDGTAALYSKSKSDGRTSEDPPPVDVVPATSSSS</sequence>
<organism evidence="3 4">
    <name type="scientific">Amycolatopsis balhimycina DSM 5908</name>
    <dbReference type="NCBI Taxonomy" id="1081091"/>
    <lineage>
        <taxon>Bacteria</taxon>
        <taxon>Bacillati</taxon>
        <taxon>Actinomycetota</taxon>
        <taxon>Actinomycetes</taxon>
        <taxon>Pseudonocardiales</taxon>
        <taxon>Pseudonocardiaceae</taxon>
        <taxon>Amycolatopsis</taxon>
    </lineage>
</organism>
<reference evidence="3 4" key="1">
    <citation type="submission" date="2018-05" db="EMBL/GenBank/DDBJ databases">
        <title>Evolution of GPA BGCs.</title>
        <authorList>
            <person name="Waglechner N."/>
            <person name="Wright G.D."/>
        </authorList>
    </citation>
    <scope>NUCLEOTIDE SEQUENCE [LARGE SCALE GENOMIC DNA]</scope>
    <source>
        <strain evidence="3 4">DSM 5908</strain>
    </source>
</reference>
<feature type="transmembrane region" description="Helical" evidence="2">
    <location>
        <begin position="38"/>
        <end position="61"/>
    </location>
</feature>
<dbReference type="Pfam" id="PF16945">
    <property type="entry name" value="Phage_r1t_holin"/>
    <property type="match status" value="1"/>
</dbReference>
<keyword evidence="2" id="KW-1133">Transmembrane helix</keyword>
<keyword evidence="4" id="KW-1185">Reference proteome</keyword>
<dbReference type="EMBL" id="QHHU01000048">
    <property type="protein sequence ID" value="RSM39018.1"/>
    <property type="molecule type" value="Genomic_DNA"/>
</dbReference>
<evidence type="ECO:0000256" key="2">
    <source>
        <dbReference type="SAM" id="Phobius"/>
    </source>
</evidence>
<feature type="region of interest" description="Disordered" evidence="1">
    <location>
        <begin position="71"/>
        <end position="97"/>
    </location>
</feature>
<name>A0A428W7F5_AMYBA</name>
<keyword evidence="2" id="KW-0812">Transmembrane</keyword>
<evidence type="ECO:0000256" key="1">
    <source>
        <dbReference type="SAM" id="MobiDB-lite"/>
    </source>
</evidence>
<dbReference type="RefSeq" id="WP_084641219.1">
    <property type="nucleotide sequence ID" value="NZ_QHHU01000048.1"/>
</dbReference>
<dbReference type="Proteomes" id="UP000286716">
    <property type="component" value="Unassembled WGS sequence"/>
</dbReference>
<dbReference type="OrthoDB" id="3394330at2"/>